<proteinExistence type="predicted"/>
<protein>
    <recommendedName>
        <fullName evidence="6">Ppx/GppA phosphatase domain-containing protein</fullName>
    </recommendedName>
</protein>
<dbReference type="OrthoDB" id="2985014at2759"/>
<dbReference type="InterPro" id="IPR057512">
    <property type="entry name" value="RTG2_C"/>
</dbReference>
<dbReference type="EMBL" id="LVYI01000003">
    <property type="protein sequence ID" value="OAP61967.1"/>
    <property type="molecule type" value="Genomic_DNA"/>
</dbReference>
<dbReference type="SUPFAM" id="SSF53067">
    <property type="entry name" value="Actin-like ATPase domain"/>
    <property type="match status" value="2"/>
</dbReference>
<dbReference type="InterPro" id="IPR050273">
    <property type="entry name" value="GppA/Ppx_hydrolase"/>
</dbReference>
<feature type="domain" description="Ppx/GppA phosphatase N-terminal" evidence="2">
    <location>
        <begin position="221"/>
        <end position="363"/>
    </location>
</feature>
<dbReference type="Pfam" id="PF23566">
    <property type="entry name" value="RTG2_C"/>
    <property type="match status" value="1"/>
</dbReference>
<evidence type="ECO:0000313" key="4">
    <source>
        <dbReference type="EMBL" id="OAP61967.1"/>
    </source>
</evidence>
<dbReference type="Gene3D" id="3.30.420.150">
    <property type="entry name" value="Exopolyphosphatase. Domain 2"/>
    <property type="match status" value="1"/>
</dbReference>
<dbReference type="AlphaFoldDB" id="A0A178ZQA1"/>
<dbReference type="PANTHER" id="PTHR30005">
    <property type="entry name" value="EXOPOLYPHOSPHATASE"/>
    <property type="match status" value="1"/>
</dbReference>
<keyword evidence="5" id="KW-1185">Reference proteome</keyword>
<evidence type="ECO:0000256" key="1">
    <source>
        <dbReference type="SAM" id="MobiDB-lite"/>
    </source>
</evidence>
<dbReference type="GeneID" id="30008339"/>
<reference evidence="4 5" key="1">
    <citation type="submission" date="2016-04" db="EMBL/GenBank/DDBJ databases">
        <title>Draft genome of Fonsecaea erecta CBS 125763.</title>
        <authorList>
            <person name="Weiss V.A."/>
            <person name="Vicente V.A."/>
            <person name="Raittz R.T."/>
            <person name="Moreno L.F."/>
            <person name="De Souza E.M."/>
            <person name="Pedrosa F.O."/>
            <person name="Steffens M.B."/>
            <person name="Faoro H."/>
            <person name="Tadra-Sfeir M.Z."/>
            <person name="Najafzadeh M.J."/>
            <person name="Felipe M.S."/>
            <person name="Teixeira M."/>
            <person name="Sun J."/>
            <person name="Xi L."/>
            <person name="Gomes R."/>
            <person name="De Azevedo C.M."/>
            <person name="Salgado C.G."/>
            <person name="Da Silva M.B."/>
            <person name="Nascimento M.F."/>
            <person name="Queiroz-Telles F."/>
            <person name="Attili D.S."/>
            <person name="Gorbushina A."/>
        </authorList>
    </citation>
    <scope>NUCLEOTIDE SEQUENCE [LARGE SCALE GENOMIC DNA]</scope>
    <source>
        <strain evidence="4 5">CBS 125763</strain>
    </source>
</reference>
<evidence type="ECO:0008006" key="6">
    <source>
        <dbReference type="Google" id="ProtNLM"/>
    </source>
</evidence>
<dbReference type="RefSeq" id="XP_018695334.1">
    <property type="nucleotide sequence ID" value="XM_018835684.1"/>
</dbReference>
<evidence type="ECO:0000313" key="5">
    <source>
        <dbReference type="Proteomes" id="UP000078343"/>
    </source>
</evidence>
<dbReference type="Proteomes" id="UP000078343">
    <property type="component" value="Unassembled WGS sequence"/>
</dbReference>
<feature type="domain" description="Ppx/GppA phosphatase N-terminal" evidence="2">
    <location>
        <begin position="34"/>
        <end position="190"/>
    </location>
</feature>
<dbReference type="InterPro" id="IPR043129">
    <property type="entry name" value="ATPase_NBD"/>
</dbReference>
<dbReference type="PANTHER" id="PTHR30005:SF0">
    <property type="entry name" value="RETROGRADE REGULATION PROTEIN 2"/>
    <property type="match status" value="1"/>
</dbReference>
<dbReference type="InterPro" id="IPR003695">
    <property type="entry name" value="Ppx_GppA_N"/>
</dbReference>
<feature type="region of interest" description="Disordered" evidence="1">
    <location>
        <begin position="196"/>
        <end position="223"/>
    </location>
</feature>
<sequence length="597" mass="63636">MTLRTPSPSSLYGLVDMGSNGIRFSITDLSPATARSLPTVYQDREGISLFDAQYSSGGVRGPIPQETIDAVLSSLTKFKTACADFGVPEPNIRVLATEATRTAENSVDFRQQIKDATGWEVDMLPKEAEGTIGAMGVASSFAEVEGLVMDLGGGSTQITWMIAKDGHVQTSPKGSISFPYGAAAMTRRLRELSLAPDQHQHTSPGVQQSASSPQQQQQQQQELLAEEMKAQFRQAYDDLAVPESLRHKAQHGGLTLYLSGGGFRGWGYLLMSQHSRVSPYPIPIINGFSVTKREFQQTGALTAVAAAAAAAGESIFRISARRAAQVPAVAFLVHVLVDALPMIQHVRFCQGGVREGFLFDTLDAPTRALDPLPAATAPYGTSSAADLAALLWAGLPGANHLDRSLPASFTPSLVRAVADMMYLHLPLPKETRSLAALHAPITGVLTAAHGLAHADRAILALTLCARWNVDLPPPHDALHARLRAVLTHQEGFWANYLGALAGLVGAVYPAGRIVGGKDRLKLAARWAPGLGKKGLSQGVVLVVQCPRQEKGGDPMTAPAALNPLLHEIEKVGKKKNRVGGEHGFGVPVEVEVERVLD</sequence>
<feature type="compositionally biased region" description="Low complexity" evidence="1">
    <location>
        <begin position="207"/>
        <end position="221"/>
    </location>
</feature>
<feature type="domain" description="RTG2 C-terminal" evidence="3">
    <location>
        <begin position="370"/>
        <end position="594"/>
    </location>
</feature>
<evidence type="ECO:0000259" key="2">
    <source>
        <dbReference type="Pfam" id="PF02541"/>
    </source>
</evidence>
<dbReference type="GO" id="GO:0006357">
    <property type="term" value="P:regulation of transcription by RNA polymerase II"/>
    <property type="evidence" value="ECO:0007669"/>
    <property type="project" value="TreeGrafter"/>
</dbReference>
<dbReference type="Pfam" id="PF02541">
    <property type="entry name" value="Ppx-GppA"/>
    <property type="match status" value="2"/>
</dbReference>
<name>A0A178ZQA1_9EURO</name>
<organism evidence="4 5">
    <name type="scientific">Fonsecaea erecta</name>
    <dbReference type="NCBI Taxonomy" id="1367422"/>
    <lineage>
        <taxon>Eukaryota</taxon>
        <taxon>Fungi</taxon>
        <taxon>Dikarya</taxon>
        <taxon>Ascomycota</taxon>
        <taxon>Pezizomycotina</taxon>
        <taxon>Eurotiomycetes</taxon>
        <taxon>Chaetothyriomycetidae</taxon>
        <taxon>Chaetothyriales</taxon>
        <taxon>Herpotrichiellaceae</taxon>
        <taxon>Fonsecaea</taxon>
    </lineage>
</organism>
<evidence type="ECO:0000259" key="3">
    <source>
        <dbReference type="Pfam" id="PF23566"/>
    </source>
</evidence>
<dbReference type="FunFam" id="3.30.420.40:FF:000191">
    <property type="entry name" value="Retrograde regulation protein 2"/>
    <property type="match status" value="1"/>
</dbReference>
<accession>A0A178ZQA1</accession>
<gene>
    <name evidence="4" type="ORF">AYL99_04170</name>
</gene>
<dbReference type="Gene3D" id="3.30.420.40">
    <property type="match status" value="1"/>
</dbReference>
<comment type="caution">
    <text evidence="4">The sequence shown here is derived from an EMBL/GenBank/DDBJ whole genome shotgun (WGS) entry which is preliminary data.</text>
</comment>